<feature type="compositionally biased region" description="Low complexity" evidence="1">
    <location>
        <begin position="87"/>
        <end position="102"/>
    </location>
</feature>
<name>A0A915DKK3_9BILA</name>
<feature type="compositionally biased region" description="Low complexity" evidence="1">
    <location>
        <begin position="111"/>
        <end position="122"/>
    </location>
</feature>
<evidence type="ECO:0000313" key="3">
    <source>
        <dbReference type="WBParaSite" id="jg21039"/>
    </source>
</evidence>
<reference evidence="3" key="1">
    <citation type="submission" date="2022-11" db="UniProtKB">
        <authorList>
            <consortium name="WormBaseParasite"/>
        </authorList>
    </citation>
    <scope>IDENTIFICATION</scope>
</reference>
<organism evidence="2 3">
    <name type="scientific">Ditylenchus dipsaci</name>
    <dbReference type="NCBI Taxonomy" id="166011"/>
    <lineage>
        <taxon>Eukaryota</taxon>
        <taxon>Metazoa</taxon>
        <taxon>Ecdysozoa</taxon>
        <taxon>Nematoda</taxon>
        <taxon>Chromadorea</taxon>
        <taxon>Rhabditida</taxon>
        <taxon>Tylenchina</taxon>
        <taxon>Tylenchomorpha</taxon>
        <taxon>Sphaerularioidea</taxon>
        <taxon>Anguinidae</taxon>
        <taxon>Anguininae</taxon>
        <taxon>Ditylenchus</taxon>
    </lineage>
</organism>
<evidence type="ECO:0000256" key="1">
    <source>
        <dbReference type="SAM" id="MobiDB-lite"/>
    </source>
</evidence>
<feature type="region of interest" description="Disordered" evidence="1">
    <location>
        <begin position="165"/>
        <end position="197"/>
    </location>
</feature>
<accession>A0A915DKK3</accession>
<feature type="compositionally biased region" description="Polar residues" evidence="1">
    <location>
        <begin position="76"/>
        <end position="86"/>
    </location>
</feature>
<proteinExistence type="predicted"/>
<dbReference type="Proteomes" id="UP000887574">
    <property type="component" value="Unplaced"/>
</dbReference>
<sequence>MRLKLPKQEEDFLASSGDEDMSSVFGGQGPSTSSSMKCSPRPPSTSGDSKMSVEAVSKDPPSPEPISPLSRKPFQLLQQRQYSSAEGSDSATPPASAGAAPDKASKKEETVGASESSSSGASTVATAIAAIGIQSGSGKRRSWRTHYIRPNKSLECDSGIVREEVAASSQSTPIRHSPTSISRRNSGPNGAGTSAGWLHYPPEQLSFGANLLETVEPVLQQSQRQRSSPGRALSCEEN</sequence>
<protein>
    <submittedName>
        <fullName evidence="3">Uncharacterized protein</fullName>
    </submittedName>
</protein>
<keyword evidence="2" id="KW-1185">Reference proteome</keyword>
<feature type="compositionally biased region" description="Polar residues" evidence="1">
    <location>
        <begin position="167"/>
        <end position="192"/>
    </location>
</feature>
<dbReference type="WBParaSite" id="jg21039">
    <property type="protein sequence ID" value="jg21039"/>
    <property type="gene ID" value="jg21039"/>
</dbReference>
<feature type="region of interest" description="Disordered" evidence="1">
    <location>
        <begin position="218"/>
        <end position="238"/>
    </location>
</feature>
<feature type="region of interest" description="Disordered" evidence="1">
    <location>
        <begin position="1"/>
        <end position="122"/>
    </location>
</feature>
<dbReference type="AlphaFoldDB" id="A0A915DKK3"/>
<feature type="compositionally biased region" description="Basic and acidic residues" evidence="1">
    <location>
        <begin position="1"/>
        <end position="10"/>
    </location>
</feature>
<evidence type="ECO:0000313" key="2">
    <source>
        <dbReference type="Proteomes" id="UP000887574"/>
    </source>
</evidence>